<dbReference type="AlphaFoldDB" id="A0A5J4WNJ9"/>
<feature type="region of interest" description="Disordered" evidence="1">
    <location>
        <begin position="15"/>
        <end position="48"/>
    </location>
</feature>
<gene>
    <name evidence="2" type="ORF">EZS28_008490</name>
</gene>
<evidence type="ECO:0000313" key="2">
    <source>
        <dbReference type="EMBL" id="KAA6395985.1"/>
    </source>
</evidence>
<reference evidence="2 3" key="1">
    <citation type="submission" date="2019-03" db="EMBL/GenBank/DDBJ databases">
        <title>Single cell metagenomics reveals metabolic interactions within the superorganism composed of flagellate Streblomastix strix and complex community of Bacteroidetes bacteria on its surface.</title>
        <authorList>
            <person name="Treitli S.C."/>
            <person name="Kolisko M."/>
            <person name="Husnik F."/>
            <person name="Keeling P."/>
            <person name="Hampl V."/>
        </authorList>
    </citation>
    <scope>NUCLEOTIDE SEQUENCE [LARGE SCALE GENOMIC DNA]</scope>
    <source>
        <strain evidence="2">ST1C</strain>
    </source>
</reference>
<comment type="caution">
    <text evidence="2">The sequence shown here is derived from an EMBL/GenBank/DDBJ whole genome shotgun (WGS) entry which is preliminary data.</text>
</comment>
<dbReference type="Proteomes" id="UP000324800">
    <property type="component" value="Unassembled WGS sequence"/>
</dbReference>
<feature type="compositionally biased region" description="Acidic residues" evidence="1">
    <location>
        <begin position="26"/>
        <end position="48"/>
    </location>
</feature>
<feature type="compositionally biased region" description="Basic and acidic residues" evidence="1">
    <location>
        <begin position="16"/>
        <end position="25"/>
    </location>
</feature>
<accession>A0A5J4WNJ9</accession>
<dbReference type="EMBL" id="SNRW01001546">
    <property type="protein sequence ID" value="KAA6395985.1"/>
    <property type="molecule type" value="Genomic_DNA"/>
</dbReference>
<organism evidence="2 3">
    <name type="scientific">Streblomastix strix</name>
    <dbReference type="NCBI Taxonomy" id="222440"/>
    <lineage>
        <taxon>Eukaryota</taxon>
        <taxon>Metamonada</taxon>
        <taxon>Preaxostyla</taxon>
        <taxon>Oxymonadida</taxon>
        <taxon>Streblomastigidae</taxon>
        <taxon>Streblomastix</taxon>
    </lineage>
</organism>
<name>A0A5J4WNJ9_9EUKA</name>
<evidence type="ECO:0000313" key="3">
    <source>
        <dbReference type="Proteomes" id="UP000324800"/>
    </source>
</evidence>
<sequence length="82" mass="9708">MFKTVYWQETNEDEDKQYYLEKVDNDQNDDEEDDEEEEEDDGEVNLNEDEEVKAIVYAVINLTQFYNSVASALSLKKLLVYV</sequence>
<protein>
    <submittedName>
        <fullName evidence="2">Uncharacterized protein</fullName>
    </submittedName>
</protein>
<proteinExistence type="predicted"/>
<evidence type="ECO:0000256" key="1">
    <source>
        <dbReference type="SAM" id="MobiDB-lite"/>
    </source>
</evidence>